<organism evidence="1 2">
    <name type="scientific">Tanacetum coccineum</name>
    <dbReference type="NCBI Taxonomy" id="301880"/>
    <lineage>
        <taxon>Eukaryota</taxon>
        <taxon>Viridiplantae</taxon>
        <taxon>Streptophyta</taxon>
        <taxon>Embryophyta</taxon>
        <taxon>Tracheophyta</taxon>
        <taxon>Spermatophyta</taxon>
        <taxon>Magnoliopsida</taxon>
        <taxon>eudicotyledons</taxon>
        <taxon>Gunneridae</taxon>
        <taxon>Pentapetalae</taxon>
        <taxon>asterids</taxon>
        <taxon>campanulids</taxon>
        <taxon>Asterales</taxon>
        <taxon>Asteraceae</taxon>
        <taxon>Asteroideae</taxon>
        <taxon>Anthemideae</taxon>
        <taxon>Anthemidinae</taxon>
        <taxon>Tanacetum</taxon>
    </lineage>
</organism>
<dbReference type="Proteomes" id="UP001151760">
    <property type="component" value="Unassembled WGS sequence"/>
</dbReference>
<evidence type="ECO:0000313" key="1">
    <source>
        <dbReference type="EMBL" id="GJS55084.1"/>
    </source>
</evidence>
<comment type="caution">
    <text evidence="1">The sequence shown here is derived from an EMBL/GenBank/DDBJ whole genome shotgun (WGS) entry which is preliminary data.</text>
</comment>
<protein>
    <submittedName>
        <fullName evidence="1">Uncharacterized protein</fullName>
    </submittedName>
</protein>
<gene>
    <name evidence="1" type="ORF">Tco_0628446</name>
</gene>
<reference evidence="1" key="1">
    <citation type="journal article" date="2022" name="Int. J. Mol. Sci.">
        <title>Draft Genome of Tanacetum Coccineum: Genomic Comparison of Closely Related Tanacetum-Family Plants.</title>
        <authorList>
            <person name="Yamashiro T."/>
            <person name="Shiraishi A."/>
            <person name="Nakayama K."/>
            <person name="Satake H."/>
        </authorList>
    </citation>
    <scope>NUCLEOTIDE SEQUENCE</scope>
</reference>
<dbReference type="PANTHER" id="PTHR45786">
    <property type="entry name" value="DNA BINDING PROTEIN-LIKE"/>
    <property type="match status" value="1"/>
</dbReference>
<evidence type="ECO:0000313" key="2">
    <source>
        <dbReference type="Proteomes" id="UP001151760"/>
    </source>
</evidence>
<name>A0ABQ4WQB6_9ASTR</name>
<keyword evidence="2" id="KW-1185">Reference proteome</keyword>
<proteinExistence type="predicted"/>
<sequence length="92" mass="10307">MSGHHADRNLNILNAAMVVASSYGHRLRSLCPDEGDAPRFLQLYIHDTANEVSNRMAHFRGEHEGGLKMEIVKGLIDLLDNHNAFVQLFHTA</sequence>
<accession>A0ABQ4WQB6</accession>
<reference evidence="1" key="2">
    <citation type="submission" date="2022-01" db="EMBL/GenBank/DDBJ databases">
        <authorList>
            <person name="Yamashiro T."/>
            <person name="Shiraishi A."/>
            <person name="Satake H."/>
            <person name="Nakayama K."/>
        </authorList>
    </citation>
    <scope>NUCLEOTIDE SEQUENCE</scope>
</reference>
<dbReference type="EMBL" id="BQNB010008845">
    <property type="protein sequence ID" value="GJS55084.1"/>
    <property type="molecule type" value="Genomic_DNA"/>
</dbReference>
<dbReference type="PANTHER" id="PTHR45786:SF74">
    <property type="entry name" value="ATP-DEPENDENT DNA HELICASE"/>
    <property type="match status" value="1"/>
</dbReference>